<dbReference type="Proteomes" id="UP000765509">
    <property type="component" value="Unassembled WGS sequence"/>
</dbReference>
<evidence type="ECO:0000313" key="3">
    <source>
        <dbReference type="Proteomes" id="UP000765509"/>
    </source>
</evidence>
<protein>
    <submittedName>
        <fullName evidence="2">Uncharacterized protein</fullName>
    </submittedName>
</protein>
<feature type="region of interest" description="Disordered" evidence="1">
    <location>
        <begin position="21"/>
        <end position="58"/>
    </location>
</feature>
<dbReference type="AlphaFoldDB" id="A0A9Q3BX24"/>
<gene>
    <name evidence="2" type="ORF">O181_012127</name>
</gene>
<organism evidence="2 3">
    <name type="scientific">Austropuccinia psidii MF-1</name>
    <dbReference type="NCBI Taxonomy" id="1389203"/>
    <lineage>
        <taxon>Eukaryota</taxon>
        <taxon>Fungi</taxon>
        <taxon>Dikarya</taxon>
        <taxon>Basidiomycota</taxon>
        <taxon>Pucciniomycotina</taxon>
        <taxon>Pucciniomycetes</taxon>
        <taxon>Pucciniales</taxon>
        <taxon>Sphaerophragmiaceae</taxon>
        <taxon>Austropuccinia</taxon>
    </lineage>
</organism>
<evidence type="ECO:0000313" key="2">
    <source>
        <dbReference type="EMBL" id="MBW0472412.1"/>
    </source>
</evidence>
<evidence type="ECO:0000256" key="1">
    <source>
        <dbReference type="SAM" id="MobiDB-lite"/>
    </source>
</evidence>
<feature type="compositionally biased region" description="Basic and acidic residues" evidence="1">
    <location>
        <begin position="21"/>
        <end position="30"/>
    </location>
</feature>
<dbReference type="EMBL" id="AVOT02003081">
    <property type="protein sequence ID" value="MBW0472412.1"/>
    <property type="molecule type" value="Genomic_DNA"/>
</dbReference>
<proteinExistence type="predicted"/>
<sequence length="98" mass="10834">MPNDIDPILFYFKVHSIKNDARKFDPDGRRGGAAGTGPGDTYRGTPNWGGDHGAPSHVSRHIVPRSDWQGMNCNLLDIPIRIPLKHFISSSTPDEPRS</sequence>
<reference evidence="2" key="1">
    <citation type="submission" date="2021-03" db="EMBL/GenBank/DDBJ databases">
        <title>Draft genome sequence of rust myrtle Austropuccinia psidii MF-1, a brazilian biotype.</title>
        <authorList>
            <person name="Quecine M.C."/>
            <person name="Pachon D.M.R."/>
            <person name="Bonatelli M.L."/>
            <person name="Correr F.H."/>
            <person name="Franceschini L.M."/>
            <person name="Leite T.F."/>
            <person name="Margarido G.R.A."/>
            <person name="Almeida C.A."/>
            <person name="Ferrarezi J.A."/>
            <person name="Labate C.A."/>
        </authorList>
    </citation>
    <scope>NUCLEOTIDE SEQUENCE</scope>
    <source>
        <strain evidence="2">MF-1</strain>
    </source>
</reference>
<name>A0A9Q3BX24_9BASI</name>
<keyword evidence="3" id="KW-1185">Reference proteome</keyword>
<accession>A0A9Q3BX24</accession>
<comment type="caution">
    <text evidence="2">The sequence shown here is derived from an EMBL/GenBank/DDBJ whole genome shotgun (WGS) entry which is preliminary data.</text>
</comment>